<protein>
    <submittedName>
        <fullName evidence="1">Uncharacterized protein</fullName>
    </submittedName>
</protein>
<dbReference type="AlphaFoldDB" id="A0A182NWN9"/>
<accession>A0A182NWN9</accession>
<dbReference type="EnsemblMetazoa" id="ADIR014306-RA">
    <property type="protein sequence ID" value="ADIR014306-PA"/>
    <property type="gene ID" value="ADIR014306"/>
</dbReference>
<organism evidence="1 2">
    <name type="scientific">Anopheles dirus</name>
    <dbReference type="NCBI Taxonomy" id="7168"/>
    <lineage>
        <taxon>Eukaryota</taxon>
        <taxon>Metazoa</taxon>
        <taxon>Ecdysozoa</taxon>
        <taxon>Arthropoda</taxon>
        <taxon>Hexapoda</taxon>
        <taxon>Insecta</taxon>
        <taxon>Pterygota</taxon>
        <taxon>Neoptera</taxon>
        <taxon>Endopterygota</taxon>
        <taxon>Diptera</taxon>
        <taxon>Nematocera</taxon>
        <taxon>Culicoidea</taxon>
        <taxon>Culicidae</taxon>
        <taxon>Anophelinae</taxon>
        <taxon>Anopheles</taxon>
    </lineage>
</organism>
<proteinExistence type="predicted"/>
<dbReference type="VEuPathDB" id="VectorBase:ADIR014306"/>
<name>A0A182NWN9_9DIPT</name>
<evidence type="ECO:0000313" key="1">
    <source>
        <dbReference type="EnsemblMetazoa" id="ADIR014306-PA"/>
    </source>
</evidence>
<sequence length="25" mass="3118">MYLLCYYFRLNNQLYEVLGSCNLRK</sequence>
<evidence type="ECO:0000313" key="2">
    <source>
        <dbReference type="Proteomes" id="UP000075884"/>
    </source>
</evidence>
<dbReference type="Proteomes" id="UP000075884">
    <property type="component" value="Unassembled WGS sequence"/>
</dbReference>
<reference evidence="2" key="1">
    <citation type="submission" date="2013-03" db="EMBL/GenBank/DDBJ databases">
        <title>The Genome Sequence of Anopheles dirus WRAIR2.</title>
        <authorList>
            <consortium name="The Broad Institute Genomics Platform"/>
            <person name="Neafsey D.E."/>
            <person name="Walton C."/>
            <person name="Walker B."/>
            <person name="Young S.K."/>
            <person name="Zeng Q."/>
            <person name="Gargeya S."/>
            <person name="Fitzgerald M."/>
            <person name="Haas B."/>
            <person name="Abouelleil A."/>
            <person name="Allen A.W."/>
            <person name="Alvarado L."/>
            <person name="Arachchi H.M."/>
            <person name="Berlin A.M."/>
            <person name="Chapman S.B."/>
            <person name="Gainer-Dewar J."/>
            <person name="Goldberg J."/>
            <person name="Griggs A."/>
            <person name="Gujja S."/>
            <person name="Hansen M."/>
            <person name="Howarth C."/>
            <person name="Imamovic A."/>
            <person name="Ireland A."/>
            <person name="Larimer J."/>
            <person name="McCowan C."/>
            <person name="Murphy C."/>
            <person name="Pearson M."/>
            <person name="Poon T.W."/>
            <person name="Priest M."/>
            <person name="Roberts A."/>
            <person name="Saif S."/>
            <person name="Shea T."/>
            <person name="Sisk P."/>
            <person name="Sykes S."/>
            <person name="Wortman J."/>
            <person name="Nusbaum C."/>
            <person name="Birren B."/>
        </authorList>
    </citation>
    <scope>NUCLEOTIDE SEQUENCE [LARGE SCALE GENOMIC DNA]</scope>
    <source>
        <strain evidence="2">WRAIR2</strain>
    </source>
</reference>
<keyword evidence="2" id="KW-1185">Reference proteome</keyword>
<reference evidence="1" key="2">
    <citation type="submission" date="2020-05" db="UniProtKB">
        <authorList>
            <consortium name="EnsemblMetazoa"/>
        </authorList>
    </citation>
    <scope>IDENTIFICATION</scope>
    <source>
        <strain evidence="1">WRAIR2</strain>
    </source>
</reference>